<dbReference type="AlphaFoldDB" id="A0A7X2HA97"/>
<evidence type="ECO:0000313" key="1">
    <source>
        <dbReference type="EMBL" id="MRN56417.1"/>
    </source>
</evidence>
<comment type="caution">
    <text evidence="1">The sequence shown here is derived from an EMBL/GenBank/DDBJ whole genome shotgun (WGS) entry which is preliminary data.</text>
</comment>
<dbReference type="Proteomes" id="UP000463051">
    <property type="component" value="Unassembled WGS sequence"/>
</dbReference>
<name>A0A7X2HA97_9BACL</name>
<dbReference type="EMBL" id="WJXB01000014">
    <property type="protein sequence ID" value="MRN56417.1"/>
    <property type="molecule type" value="Genomic_DNA"/>
</dbReference>
<proteinExistence type="predicted"/>
<keyword evidence="2" id="KW-1185">Reference proteome</keyword>
<evidence type="ECO:0000313" key="2">
    <source>
        <dbReference type="Proteomes" id="UP000463051"/>
    </source>
</evidence>
<sequence>MKFLSIVVLLSSNEIKKKLSRCYNEVHKELYGVGVTQLKIDAVNETMIMFLVKHQRVTALRALEEHYPELKQSVDAALHQEFKRRIQKKLSEEMNLPVTGVLRDYDPQTAWACTLVITDAENG</sequence>
<protein>
    <submittedName>
        <fullName evidence="1">DUF2294 family protein</fullName>
    </submittedName>
</protein>
<accession>A0A7X2HA97</accession>
<gene>
    <name evidence="1" type="ORF">GJB61_26000</name>
</gene>
<organism evidence="1 2">
    <name type="scientific">Paenibacillus monticola</name>
    <dbReference type="NCBI Taxonomy" id="2666075"/>
    <lineage>
        <taxon>Bacteria</taxon>
        <taxon>Bacillati</taxon>
        <taxon>Bacillota</taxon>
        <taxon>Bacilli</taxon>
        <taxon>Bacillales</taxon>
        <taxon>Paenibacillaceae</taxon>
        <taxon>Paenibacillus</taxon>
    </lineage>
</organism>
<reference evidence="1 2" key="1">
    <citation type="submission" date="2019-11" db="EMBL/GenBank/DDBJ databases">
        <title>Paenibacillus monticola sp. nov., a novel PGPR strain isolated from mountain sample in China.</title>
        <authorList>
            <person name="Zhao Q."/>
            <person name="Li H.-P."/>
            <person name="Zhang J.-L."/>
        </authorList>
    </citation>
    <scope>NUCLEOTIDE SEQUENCE [LARGE SCALE GENOMIC DNA]</scope>
    <source>
        <strain evidence="1 2">LC-T2</strain>
    </source>
</reference>